<evidence type="ECO:0000256" key="11">
    <source>
        <dbReference type="SAM" id="MobiDB-lite"/>
    </source>
</evidence>
<dbReference type="InterPro" id="IPR039809">
    <property type="entry name" value="Chemokine_b/g/d"/>
</dbReference>
<proteinExistence type="inferred from homology"/>
<reference evidence="13 14" key="1">
    <citation type="submission" date="2008-02" db="EMBL/GenBank/DDBJ databases">
        <title>A 6x draft sequence assembly of the Pongo pygmaeus abelii genome.</title>
        <authorList>
            <person name="Wilson R.K."/>
            <person name="Mardis E."/>
        </authorList>
    </citation>
    <scope>NUCLEOTIDE SEQUENCE [LARGE SCALE GENOMIC DNA]</scope>
</reference>
<dbReference type="OMA" id="CCLDYFK"/>
<comment type="subcellular location">
    <subcellularLocation>
        <location evidence="1 10">Secreted</location>
    </subcellularLocation>
</comment>
<dbReference type="SMART" id="SM00199">
    <property type="entry name" value="SCY"/>
    <property type="match status" value="1"/>
</dbReference>
<reference evidence="13" key="3">
    <citation type="submission" date="2025-09" db="UniProtKB">
        <authorList>
            <consortium name="Ensembl"/>
        </authorList>
    </citation>
    <scope>IDENTIFICATION</scope>
</reference>
<evidence type="ECO:0000256" key="8">
    <source>
        <dbReference type="ARBA" id="ARBA00023198"/>
    </source>
</evidence>
<evidence type="ECO:0000256" key="3">
    <source>
        <dbReference type="ARBA" id="ARBA00022500"/>
    </source>
</evidence>
<evidence type="ECO:0000256" key="7">
    <source>
        <dbReference type="ARBA" id="ARBA00023157"/>
    </source>
</evidence>
<evidence type="ECO:0000259" key="12">
    <source>
        <dbReference type="SMART" id="SM00199"/>
    </source>
</evidence>
<dbReference type="GeneTree" id="ENSGT01100000263482"/>
<dbReference type="InParanoid" id="A0A2J8VZ40"/>
<comment type="similarity">
    <text evidence="2 10">Belongs to the intercrine beta (chemokine CC) family.</text>
</comment>
<feature type="region of interest" description="Disordered" evidence="11">
    <location>
        <begin position="1"/>
        <end position="37"/>
    </location>
</feature>
<dbReference type="Gene3D" id="2.40.50.40">
    <property type="match status" value="1"/>
</dbReference>
<dbReference type="FunCoup" id="A0A2J8VZ40">
    <property type="interactions" value="706"/>
</dbReference>
<dbReference type="STRING" id="9601.ENSPPYP00000008346"/>
<feature type="domain" description="Chemokine interleukin-8-like" evidence="12">
    <location>
        <begin position="68"/>
        <end position="126"/>
    </location>
</feature>
<keyword evidence="5 10" id="KW-0964">Secreted</keyword>
<dbReference type="PANTHER" id="PTHR12015">
    <property type="entry name" value="SMALL INDUCIBLE CYTOKINE A"/>
    <property type="match status" value="1"/>
</dbReference>
<keyword evidence="6" id="KW-0732">Signal</keyword>
<keyword evidence="8" id="KW-0395">Inflammatory response</keyword>
<dbReference type="CDD" id="cd00272">
    <property type="entry name" value="Chemokine_CC"/>
    <property type="match status" value="1"/>
</dbReference>
<reference evidence="13" key="2">
    <citation type="submission" date="2025-08" db="UniProtKB">
        <authorList>
            <consortium name="Ensembl"/>
        </authorList>
    </citation>
    <scope>IDENTIFICATION</scope>
</reference>
<dbReference type="PANTHER" id="PTHR12015:SF111">
    <property type="entry name" value="C-C MOTIF CHEMOKINE 17"/>
    <property type="match status" value="1"/>
</dbReference>
<protein>
    <recommendedName>
        <fullName evidence="10">C-C motif chemokine</fullName>
    </recommendedName>
</protein>
<evidence type="ECO:0000256" key="9">
    <source>
        <dbReference type="ARBA" id="ARBA00046039"/>
    </source>
</evidence>
<dbReference type="Pfam" id="PF00048">
    <property type="entry name" value="IL8"/>
    <property type="match status" value="1"/>
</dbReference>
<evidence type="ECO:0000313" key="14">
    <source>
        <dbReference type="Proteomes" id="UP000001595"/>
    </source>
</evidence>
<dbReference type="GO" id="GO:0005615">
    <property type="term" value="C:extracellular space"/>
    <property type="evidence" value="ECO:0007669"/>
    <property type="project" value="UniProtKB-KW"/>
</dbReference>
<keyword evidence="4 10" id="KW-0202">Cytokine</keyword>
<accession>A0A2J8VZ40</accession>
<evidence type="ECO:0000256" key="4">
    <source>
        <dbReference type="ARBA" id="ARBA00022514"/>
    </source>
</evidence>
<dbReference type="SUPFAM" id="SSF54117">
    <property type="entry name" value="Interleukin 8-like chemokines"/>
    <property type="match status" value="1"/>
</dbReference>
<keyword evidence="3 10" id="KW-0145">Chemotaxis</keyword>
<dbReference type="Ensembl" id="ENSPPYT00000008687.3">
    <property type="protein sequence ID" value="ENSPPYP00000008346.3"/>
    <property type="gene ID" value="ENSPPYG00000007387.3"/>
</dbReference>
<keyword evidence="14" id="KW-1185">Reference proteome</keyword>
<accession>H2NR03</accession>
<keyword evidence="7" id="KW-1015">Disulfide bond</keyword>
<dbReference type="GO" id="GO:0008009">
    <property type="term" value="F:chemokine activity"/>
    <property type="evidence" value="ECO:0007669"/>
    <property type="project" value="InterPro"/>
</dbReference>
<dbReference type="FunFam" id="2.40.50.40:FF:000012">
    <property type="entry name" value="C-C motif chemokine"/>
    <property type="match status" value="1"/>
</dbReference>
<organism evidence="13 14">
    <name type="scientific">Pongo abelii</name>
    <name type="common">Sumatran orangutan</name>
    <name type="synonym">Pongo pygmaeus abelii</name>
    <dbReference type="NCBI Taxonomy" id="9601"/>
    <lineage>
        <taxon>Eukaryota</taxon>
        <taxon>Metazoa</taxon>
        <taxon>Chordata</taxon>
        <taxon>Craniata</taxon>
        <taxon>Vertebrata</taxon>
        <taxon>Euteleostomi</taxon>
        <taxon>Mammalia</taxon>
        <taxon>Eutheria</taxon>
        <taxon>Euarchontoglires</taxon>
        <taxon>Primates</taxon>
        <taxon>Haplorrhini</taxon>
        <taxon>Catarrhini</taxon>
        <taxon>Hominidae</taxon>
        <taxon>Pongo</taxon>
    </lineage>
</organism>
<feature type="compositionally biased region" description="Basic and acidic residues" evidence="11">
    <location>
        <begin position="1"/>
        <end position="16"/>
    </location>
</feature>
<dbReference type="AlphaFoldDB" id="A0A2J8VZ40"/>
<dbReference type="GO" id="GO:0006955">
    <property type="term" value="P:immune response"/>
    <property type="evidence" value="ECO:0007669"/>
    <property type="project" value="InterPro"/>
</dbReference>
<evidence type="ECO:0000313" key="13">
    <source>
        <dbReference type="Ensembl" id="ENSPPYP00000008346.3"/>
    </source>
</evidence>
<dbReference type="InterPro" id="IPR036048">
    <property type="entry name" value="Interleukin_8-like_sf"/>
</dbReference>
<sequence>MLGSREMRPNRKEGLDGSRVSPKQRDPHTETPSWAPGTMAPLKMLALVTLLLGASLQHIHAARGTNVGRECCLEYFKGAIPLRKLKTWYQTSEDCSRDAIVFVTVQDRAICSDPNNKRVKNAVKYLQRLERS</sequence>
<evidence type="ECO:0000256" key="6">
    <source>
        <dbReference type="ARBA" id="ARBA00022729"/>
    </source>
</evidence>
<evidence type="ECO:0000256" key="2">
    <source>
        <dbReference type="ARBA" id="ARBA00010868"/>
    </source>
</evidence>
<dbReference type="GO" id="GO:0006954">
    <property type="term" value="P:inflammatory response"/>
    <property type="evidence" value="ECO:0007669"/>
    <property type="project" value="UniProtKB-KW"/>
</dbReference>
<evidence type="ECO:0000256" key="5">
    <source>
        <dbReference type="ARBA" id="ARBA00022525"/>
    </source>
</evidence>
<evidence type="ECO:0000256" key="10">
    <source>
        <dbReference type="RuleBase" id="RU361150"/>
    </source>
</evidence>
<dbReference type="InterPro" id="IPR000827">
    <property type="entry name" value="Chemokine_CC_CS"/>
</dbReference>
<dbReference type="Proteomes" id="UP000001595">
    <property type="component" value="Chromosome 16"/>
</dbReference>
<comment type="function">
    <text evidence="9">Chemokine, which displays chemotactic activity for T lymphocytes, preferentially Th2 cells, but not monocytes or granulocytes. Therefore plays an important role in a wide range of inflammatory and immunological processes. Acts by binding to CCR4 at T-cell surface. Mediates GM-CSF/CSF2-driven pain and inflammation. In the brain, required to maintain the typical, highly branched morphology of hippocampal microglia under homeostatic conditions. May be important for the appropriate adaptation of microglial morphology and synaptic plasticity to acute lipopolysaccharide (LPS)-induced neuroinflammation. Plays a role in wound healing, mainly by inducing fibroblast migration into the wound.</text>
</comment>
<dbReference type="InterPro" id="IPR001811">
    <property type="entry name" value="Chemokine_IL8-like_dom"/>
</dbReference>
<evidence type="ECO:0000256" key="1">
    <source>
        <dbReference type="ARBA" id="ARBA00004613"/>
    </source>
</evidence>
<dbReference type="PROSITE" id="PS00472">
    <property type="entry name" value="SMALL_CYTOKINES_CC"/>
    <property type="match status" value="1"/>
</dbReference>
<name>A0A2J8VZ40_PONAB</name>